<gene>
    <name evidence="2" type="ORF">HINF_LOCUS34149</name>
    <name evidence="1" type="ORF">HINF_LOCUS50576</name>
</gene>
<proteinExistence type="predicted"/>
<evidence type="ECO:0000313" key="3">
    <source>
        <dbReference type="Proteomes" id="UP001642409"/>
    </source>
</evidence>
<comment type="caution">
    <text evidence="1">The sequence shown here is derived from an EMBL/GenBank/DDBJ whole genome shotgun (WGS) entry which is preliminary data.</text>
</comment>
<evidence type="ECO:0000313" key="1">
    <source>
        <dbReference type="EMBL" id="CAI9962931.1"/>
    </source>
</evidence>
<dbReference type="EMBL" id="CATOUU010000960">
    <property type="protein sequence ID" value="CAI9962931.1"/>
    <property type="molecule type" value="Genomic_DNA"/>
</dbReference>
<keyword evidence="3" id="KW-1185">Reference proteome</keyword>
<protein>
    <submittedName>
        <fullName evidence="2">Hypothetical_protein</fullName>
    </submittedName>
</protein>
<sequence>MSNKLNPLGFILCIVQIRQNYLVFNINQSYRDQTFKLQSVLHVVNILCASDVVKQQNQIILIRKKTLFPALNLETLHVAADTLVHIHLQFISKSMQQYLVIEYTLLQNTQFQSLS</sequence>
<reference evidence="2 3" key="2">
    <citation type="submission" date="2024-07" db="EMBL/GenBank/DDBJ databases">
        <authorList>
            <person name="Akdeniz Z."/>
        </authorList>
    </citation>
    <scope>NUCLEOTIDE SEQUENCE [LARGE SCALE GENOMIC DNA]</scope>
</reference>
<evidence type="ECO:0000313" key="2">
    <source>
        <dbReference type="EMBL" id="CAL6031735.1"/>
    </source>
</evidence>
<dbReference type="EMBL" id="CAXDID020000120">
    <property type="protein sequence ID" value="CAL6031735.1"/>
    <property type="molecule type" value="Genomic_DNA"/>
</dbReference>
<dbReference type="Proteomes" id="UP001642409">
    <property type="component" value="Unassembled WGS sequence"/>
</dbReference>
<organism evidence="1">
    <name type="scientific">Hexamita inflata</name>
    <dbReference type="NCBI Taxonomy" id="28002"/>
    <lineage>
        <taxon>Eukaryota</taxon>
        <taxon>Metamonada</taxon>
        <taxon>Diplomonadida</taxon>
        <taxon>Hexamitidae</taxon>
        <taxon>Hexamitinae</taxon>
        <taxon>Hexamita</taxon>
    </lineage>
</organism>
<reference evidence="1" key="1">
    <citation type="submission" date="2023-06" db="EMBL/GenBank/DDBJ databases">
        <authorList>
            <person name="Kurt Z."/>
        </authorList>
    </citation>
    <scope>NUCLEOTIDE SEQUENCE</scope>
</reference>
<accession>A0AA86QX85</accession>
<dbReference type="AlphaFoldDB" id="A0AA86QX85"/>
<name>A0AA86QX85_9EUKA</name>